<organism evidence="1 2">
    <name type="scientific">Phanerochaete sordida</name>
    <dbReference type="NCBI Taxonomy" id="48140"/>
    <lineage>
        <taxon>Eukaryota</taxon>
        <taxon>Fungi</taxon>
        <taxon>Dikarya</taxon>
        <taxon>Basidiomycota</taxon>
        <taxon>Agaricomycotina</taxon>
        <taxon>Agaricomycetes</taxon>
        <taxon>Polyporales</taxon>
        <taxon>Phanerochaetaceae</taxon>
        <taxon>Phanerochaete</taxon>
    </lineage>
</organism>
<evidence type="ECO:0000313" key="2">
    <source>
        <dbReference type="Proteomes" id="UP000703269"/>
    </source>
</evidence>
<keyword evidence="2" id="KW-1185">Reference proteome</keyword>
<dbReference type="AlphaFoldDB" id="A0A9P3G8U2"/>
<comment type="caution">
    <text evidence="1">The sequence shown here is derived from an EMBL/GenBank/DDBJ whole genome shotgun (WGS) entry which is preliminary data.</text>
</comment>
<sequence>MESTCGAVSPPALPPHGVPLRLRPARPDVVLPPCTCISVHRAAEAHTTAVAPCRSAALQLLQAVVHYRFRCPSTSLVLIGQWYVTLQVI</sequence>
<reference evidence="1 2" key="1">
    <citation type="submission" date="2021-08" db="EMBL/GenBank/DDBJ databases">
        <title>Draft Genome Sequence of Phanerochaete sordida strain YK-624.</title>
        <authorList>
            <person name="Mori T."/>
            <person name="Dohra H."/>
            <person name="Suzuki T."/>
            <person name="Kawagishi H."/>
            <person name="Hirai H."/>
        </authorList>
    </citation>
    <scope>NUCLEOTIDE SEQUENCE [LARGE SCALE GENOMIC DNA]</scope>
    <source>
        <strain evidence="1 2">YK-624</strain>
    </source>
</reference>
<accession>A0A9P3G8U2</accession>
<protein>
    <submittedName>
        <fullName evidence="1">Uncharacterized protein</fullName>
    </submittedName>
</protein>
<proteinExistence type="predicted"/>
<evidence type="ECO:0000313" key="1">
    <source>
        <dbReference type="EMBL" id="GJE90411.1"/>
    </source>
</evidence>
<gene>
    <name evidence="1" type="ORF">PsYK624_065430</name>
</gene>
<dbReference type="Proteomes" id="UP000703269">
    <property type="component" value="Unassembled WGS sequence"/>
</dbReference>
<name>A0A9P3G8U2_9APHY</name>
<dbReference type="EMBL" id="BPQB01000016">
    <property type="protein sequence ID" value="GJE90411.1"/>
    <property type="molecule type" value="Genomic_DNA"/>
</dbReference>